<proteinExistence type="predicted"/>
<dbReference type="Gene3D" id="3.30.70.60">
    <property type="match status" value="1"/>
</dbReference>
<dbReference type="Proteomes" id="UP000031599">
    <property type="component" value="Unassembled WGS sequence"/>
</dbReference>
<name>A0A0C2D9L3_9BACT</name>
<comment type="caution">
    <text evidence="4">The sequence shown here is derived from an EMBL/GenBank/DDBJ whole genome shotgun (WGS) entry which is preliminary data.</text>
</comment>
<sequence length="213" mass="23453">MADSALDKLDQYPAWQLGLAWVLGAGLVVGGWYGLYFSDILAEKSAAATGVTQAEAGLAKAKDNLSNYEQRVKEQAERDKELKKTLEVVPVDSSTIDHLMSTFQREARGVGLGIEAWSPQPEQFHDFYAKIPVEVIALGSWHEVGEFFRRVSEMKQIVNIEDVKIKLGKDFDDSGFPQLKVGFTASTFRLLTEDEQGGGGDAATRRQGKGAKR</sequence>
<gene>
    <name evidence="4" type="ORF">DB30_01364</name>
</gene>
<keyword evidence="3" id="KW-0472">Membrane</keyword>
<evidence type="ECO:0000256" key="1">
    <source>
        <dbReference type="SAM" id="Coils"/>
    </source>
</evidence>
<evidence type="ECO:0000256" key="3">
    <source>
        <dbReference type="SAM" id="Phobius"/>
    </source>
</evidence>
<organism evidence="4 5">
    <name type="scientific">Enhygromyxa salina</name>
    <dbReference type="NCBI Taxonomy" id="215803"/>
    <lineage>
        <taxon>Bacteria</taxon>
        <taxon>Pseudomonadati</taxon>
        <taxon>Myxococcota</taxon>
        <taxon>Polyangia</taxon>
        <taxon>Nannocystales</taxon>
        <taxon>Nannocystaceae</taxon>
        <taxon>Enhygromyxa</taxon>
    </lineage>
</organism>
<dbReference type="PANTHER" id="PTHR39555">
    <property type="entry name" value="FIMBRIAL ASSEMBLY PROTEIN PILO-LIKE PROTEIN-RELATED"/>
    <property type="match status" value="1"/>
</dbReference>
<keyword evidence="1" id="KW-0175">Coiled coil</keyword>
<dbReference type="InterPro" id="IPR014717">
    <property type="entry name" value="Transl_elong_EF1B/ribsomal_bS6"/>
</dbReference>
<accession>A0A0C2D9L3</accession>
<reference evidence="4 5" key="1">
    <citation type="submission" date="2014-12" db="EMBL/GenBank/DDBJ databases">
        <title>Genome assembly of Enhygromyxa salina DSM 15201.</title>
        <authorList>
            <person name="Sharma G."/>
            <person name="Subramanian S."/>
        </authorList>
    </citation>
    <scope>NUCLEOTIDE SEQUENCE [LARGE SCALE GENOMIC DNA]</scope>
    <source>
        <strain evidence="4 5">DSM 15201</strain>
    </source>
</reference>
<evidence type="ECO:0000256" key="2">
    <source>
        <dbReference type="SAM" id="MobiDB-lite"/>
    </source>
</evidence>
<feature type="transmembrane region" description="Helical" evidence="3">
    <location>
        <begin position="12"/>
        <end position="35"/>
    </location>
</feature>
<dbReference type="PANTHER" id="PTHR39555:SF1">
    <property type="entry name" value="TYPE IV PILUS INNER MEMBRANE COMPONENT PILO"/>
    <property type="match status" value="1"/>
</dbReference>
<dbReference type="EMBL" id="JMCC02000013">
    <property type="protein sequence ID" value="KIG18255.1"/>
    <property type="molecule type" value="Genomic_DNA"/>
</dbReference>
<evidence type="ECO:0000313" key="4">
    <source>
        <dbReference type="EMBL" id="KIG18255.1"/>
    </source>
</evidence>
<dbReference type="RefSeq" id="WP_052547139.1">
    <property type="nucleotide sequence ID" value="NZ_JMCC02000013.1"/>
</dbReference>
<evidence type="ECO:0000313" key="5">
    <source>
        <dbReference type="Proteomes" id="UP000031599"/>
    </source>
</evidence>
<feature type="coiled-coil region" evidence="1">
    <location>
        <begin position="51"/>
        <end position="85"/>
    </location>
</feature>
<protein>
    <submittedName>
        <fullName evidence="4">Type IV pilus biogenesis protein PilO</fullName>
    </submittedName>
</protein>
<dbReference type="Pfam" id="PF04350">
    <property type="entry name" value="PilO"/>
    <property type="match status" value="1"/>
</dbReference>
<dbReference type="GO" id="GO:0043683">
    <property type="term" value="P:type IV pilus assembly"/>
    <property type="evidence" value="ECO:0007669"/>
    <property type="project" value="InterPro"/>
</dbReference>
<dbReference type="AlphaFoldDB" id="A0A0C2D9L3"/>
<dbReference type="InterPro" id="IPR007445">
    <property type="entry name" value="PilO"/>
</dbReference>
<keyword evidence="3" id="KW-0812">Transmembrane</keyword>
<dbReference type="GO" id="GO:0043107">
    <property type="term" value="P:type IV pilus-dependent motility"/>
    <property type="evidence" value="ECO:0007669"/>
    <property type="project" value="InterPro"/>
</dbReference>
<keyword evidence="3" id="KW-1133">Transmembrane helix</keyword>
<feature type="region of interest" description="Disordered" evidence="2">
    <location>
        <begin position="192"/>
        <end position="213"/>
    </location>
</feature>